<dbReference type="NCBIfam" id="TIGR01313">
    <property type="entry name" value="therm_gnt_kin"/>
    <property type="match status" value="1"/>
</dbReference>
<sequence>MNRGQTPRVVVMGVSAVGKSTIGLALAHHYGVRFIDGDDLHSARSVAKMAGGIALEEADRLPWLRECGKTLARADDGAVLACSALRRHYRAIIAQEAPDAVFVHLDADMDRVVVRAQSRSNHFMPSSLLASQYALLEALEDDERGVRIDADQDVDVIIADAIGHLHNQVHLTSAPSSTGGSSVEADSP</sequence>
<dbReference type="InterPro" id="IPR027417">
    <property type="entry name" value="P-loop_NTPase"/>
</dbReference>
<comment type="similarity">
    <text evidence="2 9">Belongs to the gluconokinase GntK/GntV family.</text>
</comment>
<evidence type="ECO:0000313" key="10">
    <source>
        <dbReference type="EMBL" id="GAA1937703.1"/>
    </source>
</evidence>
<gene>
    <name evidence="10" type="ORF">GCM10009775_32200</name>
</gene>
<evidence type="ECO:0000256" key="9">
    <source>
        <dbReference type="RuleBase" id="RU363066"/>
    </source>
</evidence>
<evidence type="ECO:0000256" key="8">
    <source>
        <dbReference type="ARBA" id="ARBA00048090"/>
    </source>
</evidence>
<comment type="catalytic activity">
    <reaction evidence="8 9">
        <text>D-gluconate + ATP = 6-phospho-D-gluconate + ADP + H(+)</text>
        <dbReference type="Rhea" id="RHEA:19433"/>
        <dbReference type="ChEBI" id="CHEBI:15378"/>
        <dbReference type="ChEBI" id="CHEBI:18391"/>
        <dbReference type="ChEBI" id="CHEBI:30616"/>
        <dbReference type="ChEBI" id="CHEBI:58759"/>
        <dbReference type="ChEBI" id="CHEBI:456216"/>
        <dbReference type="EC" id="2.7.1.12"/>
    </reaction>
</comment>
<dbReference type="EC" id="2.7.1.12" evidence="3 9"/>
<dbReference type="InterPro" id="IPR031322">
    <property type="entry name" value="Shikimate/glucono_kinase"/>
</dbReference>
<dbReference type="PANTHER" id="PTHR43442:SF3">
    <property type="entry name" value="GLUCONOKINASE-RELATED"/>
    <property type="match status" value="1"/>
</dbReference>
<keyword evidence="6 9" id="KW-0418">Kinase</keyword>
<evidence type="ECO:0000256" key="1">
    <source>
        <dbReference type="ARBA" id="ARBA00004761"/>
    </source>
</evidence>
<dbReference type="Pfam" id="PF01202">
    <property type="entry name" value="SKI"/>
    <property type="match status" value="1"/>
</dbReference>
<evidence type="ECO:0000256" key="2">
    <source>
        <dbReference type="ARBA" id="ARBA00008420"/>
    </source>
</evidence>
<evidence type="ECO:0000313" key="11">
    <source>
        <dbReference type="Proteomes" id="UP001501343"/>
    </source>
</evidence>
<evidence type="ECO:0000256" key="3">
    <source>
        <dbReference type="ARBA" id="ARBA00012054"/>
    </source>
</evidence>
<keyword evidence="5 9" id="KW-0547">Nucleotide-binding</keyword>
<dbReference type="InterPro" id="IPR006001">
    <property type="entry name" value="Therm_gnt_kin"/>
</dbReference>
<dbReference type="PANTHER" id="PTHR43442">
    <property type="entry name" value="GLUCONOKINASE-RELATED"/>
    <property type="match status" value="1"/>
</dbReference>
<comment type="pathway">
    <text evidence="1">Carbohydrate acid metabolism.</text>
</comment>
<evidence type="ECO:0000256" key="6">
    <source>
        <dbReference type="ARBA" id="ARBA00022777"/>
    </source>
</evidence>
<evidence type="ECO:0000256" key="7">
    <source>
        <dbReference type="ARBA" id="ARBA00022840"/>
    </source>
</evidence>
<dbReference type="SUPFAM" id="SSF52540">
    <property type="entry name" value="P-loop containing nucleoside triphosphate hydrolases"/>
    <property type="match status" value="1"/>
</dbReference>
<dbReference type="Gene3D" id="3.40.50.300">
    <property type="entry name" value="P-loop containing nucleotide triphosphate hydrolases"/>
    <property type="match status" value="1"/>
</dbReference>
<accession>A0ABP5BBD6</accession>
<proteinExistence type="inferred from homology"/>
<protein>
    <recommendedName>
        <fullName evidence="3 9">Gluconokinase</fullName>
        <ecNumber evidence="3 9">2.7.1.12</ecNumber>
    </recommendedName>
</protein>
<keyword evidence="11" id="KW-1185">Reference proteome</keyword>
<name>A0ABP5BBD6_9MICO</name>
<keyword evidence="4 9" id="KW-0808">Transferase</keyword>
<evidence type="ECO:0000256" key="5">
    <source>
        <dbReference type="ARBA" id="ARBA00022741"/>
    </source>
</evidence>
<dbReference type="Proteomes" id="UP001501343">
    <property type="component" value="Unassembled WGS sequence"/>
</dbReference>
<organism evidence="10 11">
    <name type="scientific">Microbacterium aoyamense</name>
    <dbReference type="NCBI Taxonomy" id="344166"/>
    <lineage>
        <taxon>Bacteria</taxon>
        <taxon>Bacillati</taxon>
        <taxon>Actinomycetota</taxon>
        <taxon>Actinomycetes</taxon>
        <taxon>Micrococcales</taxon>
        <taxon>Microbacteriaceae</taxon>
        <taxon>Microbacterium</taxon>
    </lineage>
</organism>
<reference evidence="11" key="1">
    <citation type="journal article" date="2019" name="Int. J. Syst. Evol. Microbiol.">
        <title>The Global Catalogue of Microorganisms (GCM) 10K type strain sequencing project: providing services to taxonomists for standard genome sequencing and annotation.</title>
        <authorList>
            <consortium name="The Broad Institute Genomics Platform"/>
            <consortium name="The Broad Institute Genome Sequencing Center for Infectious Disease"/>
            <person name="Wu L."/>
            <person name="Ma J."/>
        </authorList>
    </citation>
    <scope>NUCLEOTIDE SEQUENCE [LARGE SCALE GENOMIC DNA]</scope>
    <source>
        <strain evidence="11">JCM 14900</strain>
    </source>
</reference>
<dbReference type="EMBL" id="BAAAOF010000008">
    <property type="protein sequence ID" value="GAA1937703.1"/>
    <property type="molecule type" value="Genomic_DNA"/>
</dbReference>
<keyword evidence="7 9" id="KW-0067">ATP-binding</keyword>
<comment type="caution">
    <text evidence="10">The sequence shown here is derived from an EMBL/GenBank/DDBJ whole genome shotgun (WGS) entry which is preliminary data.</text>
</comment>
<evidence type="ECO:0000256" key="4">
    <source>
        <dbReference type="ARBA" id="ARBA00022679"/>
    </source>
</evidence>
<dbReference type="CDD" id="cd02021">
    <property type="entry name" value="GntK"/>
    <property type="match status" value="1"/>
</dbReference>